<dbReference type="EMBL" id="BAABCJ010000002">
    <property type="protein sequence ID" value="GAA3702843.1"/>
    <property type="molecule type" value="Genomic_DNA"/>
</dbReference>
<protein>
    <submittedName>
        <fullName evidence="2">Iron-containing redox enzyme family protein</fullName>
    </submittedName>
</protein>
<keyword evidence="3" id="KW-1185">Reference proteome</keyword>
<reference evidence="3" key="1">
    <citation type="journal article" date="2019" name="Int. J. Syst. Evol. Microbiol.">
        <title>The Global Catalogue of Microorganisms (GCM) 10K type strain sequencing project: providing services to taxonomists for standard genome sequencing and annotation.</title>
        <authorList>
            <consortium name="The Broad Institute Genomics Platform"/>
            <consortium name="The Broad Institute Genome Sequencing Center for Infectious Disease"/>
            <person name="Wu L."/>
            <person name="Ma J."/>
        </authorList>
    </citation>
    <scope>NUCLEOTIDE SEQUENCE [LARGE SCALE GENOMIC DNA]</scope>
    <source>
        <strain evidence="3">JCM 16961</strain>
    </source>
</reference>
<evidence type="ECO:0000313" key="2">
    <source>
        <dbReference type="EMBL" id="GAA3702843.1"/>
    </source>
</evidence>
<comment type="caution">
    <text evidence="2">The sequence shown here is derived from an EMBL/GenBank/DDBJ whole genome shotgun (WGS) entry which is preliminary data.</text>
</comment>
<name>A0ABP7DG82_9MICC</name>
<dbReference type="RefSeq" id="WP_344882489.1">
    <property type="nucleotide sequence ID" value="NZ_BAABCJ010000002.1"/>
</dbReference>
<dbReference type="InterPro" id="IPR016084">
    <property type="entry name" value="Haem_Oase-like_multi-hlx"/>
</dbReference>
<proteinExistence type="predicted"/>
<organism evidence="2 3">
    <name type="scientific">Zhihengliuella alba</name>
    <dbReference type="NCBI Taxonomy" id="547018"/>
    <lineage>
        <taxon>Bacteria</taxon>
        <taxon>Bacillati</taxon>
        <taxon>Actinomycetota</taxon>
        <taxon>Actinomycetes</taxon>
        <taxon>Micrococcales</taxon>
        <taxon>Micrococcaceae</taxon>
        <taxon>Zhihengliuella</taxon>
    </lineage>
</organism>
<dbReference type="Gene3D" id="1.20.910.10">
    <property type="entry name" value="Heme oxygenase-like"/>
    <property type="match status" value="1"/>
</dbReference>
<dbReference type="SUPFAM" id="SSF48613">
    <property type="entry name" value="Heme oxygenase-like"/>
    <property type="match status" value="1"/>
</dbReference>
<dbReference type="SMART" id="SM01236">
    <property type="entry name" value="Haem_oxygenase_2"/>
    <property type="match status" value="1"/>
</dbReference>
<feature type="region of interest" description="Disordered" evidence="1">
    <location>
        <begin position="29"/>
        <end position="71"/>
    </location>
</feature>
<dbReference type="Pfam" id="PF14518">
    <property type="entry name" value="Haem_oxygenas_2"/>
    <property type="match status" value="1"/>
</dbReference>
<evidence type="ECO:0000256" key="1">
    <source>
        <dbReference type="SAM" id="MobiDB-lite"/>
    </source>
</evidence>
<evidence type="ECO:0000313" key="3">
    <source>
        <dbReference type="Proteomes" id="UP001501536"/>
    </source>
</evidence>
<dbReference type="Proteomes" id="UP001501536">
    <property type="component" value="Unassembled WGS sequence"/>
</dbReference>
<accession>A0ABP7DG82</accession>
<gene>
    <name evidence="2" type="ORF">GCM10022377_15570</name>
</gene>
<sequence>MKFPPVRGETTSALRDVLAAKPVGAAVVMPSVPADGPADESVLPPSGHGPAAAPRTSSPVGLSGGAGRQDPTSALDRLERAVLDALSTPDGLVEDDDLQLALYCLYELHYRGIDGTDPRWEWDPSLLRLRALIEDAFEAELRRLAAGVELPAEAAALRNAETARDGGAVAQDVAQVLFSLVAADDGPSVSRYIGGKATGWQLKEFLVHKSVYQLKEADPHTWAIPRLAGRAKAAMVEIQADEYGGGRQDRMHSALFAGTMRAAGLDDAFGAYVAHVPGRTLAGVNMMSLFGLHRRLRGAICGHLAVYEMTSSLPNRHYARGFRKHGYGDAAVDYFDEHVEADAVHEQIAARDLAGGLVAAEPALLDDVLFGARAALAVDGLQGRANLEAWQRGRTSLLEPLPEAEPLPVHA</sequence>